<dbReference type="AlphaFoldDB" id="K1QEL2"/>
<feature type="region of interest" description="Disordered" evidence="1">
    <location>
        <begin position="99"/>
        <end position="120"/>
    </location>
</feature>
<accession>K1QEL2</accession>
<reference evidence="2" key="1">
    <citation type="journal article" date="2012" name="Nature">
        <title>The oyster genome reveals stress adaptation and complexity of shell formation.</title>
        <authorList>
            <person name="Zhang G."/>
            <person name="Fang X."/>
            <person name="Guo X."/>
            <person name="Li L."/>
            <person name="Luo R."/>
            <person name="Xu F."/>
            <person name="Yang P."/>
            <person name="Zhang L."/>
            <person name="Wang X."/>
            <person name="Qi H."/>
            <person name="Xiong Z."/>
            <person name="Que H."/>
            <person name="Xie Y."/>
            <person name="Holland P.W."/>
            <person name="Paps J."/>
            <person name="Zhu Y."/>
            <person name="Wu F."/>
            <person name="Chen Y."/>
            <person name="Wang J."/>
            <person name="Peng C."/>
            <person name="Meng J."/>
            <person name="Yang L."/>
            <person name="Liu J."/>
            <person name="Wen B."/>
            <person name="Zhang N."/>
            <person name="Huang Z."/>
            <person name="Zhu Q."/>
            <person name="Feng Y."/>
            <person name="Mount A."/>
            <person name="Hedgecock D."/>
            <person name="Xu Z."/>
            <person name="Liu Y."/>
            <person name="Domazet-Loso T."/>
            <person name="Du Y."/>
            <person name="Sun X."/>
            <person name="Zhang S."/>
            <person name="Liu B."/>
            <person name="Cheng P."/>
            <person name="Jiang X."/>
            <person name="Li J."/>
            <person name="Fan D."/>
            <person name="Wang W."/>
            <person name="Fu W."/>
            <person name="Wang T."/>
            <person name="Wang B."/>
            <person name="Zhang J."/>
            <person name="Peng Z."/>
            <person name="Li Y."/>
            <person name="Li N."/>
            <person name="Wang J."/>
            <person name="Chen M."/>
            <person name="He Y."/>
            <person name="Tan F."/>
            <person name="Song X."/>
            <person name="Zheng Q."/>
            <person name="Huang R."/>
            <person name="Yang H."/>
            <person name="Du X."/>
            <person name="Chen L."/>
            <person name="Yang M."/>
            <person name="Gaffney P.M."/>
            <person name="Wang S."/>
            <person name="Luo L."/>
            <person name="She Z."/>
            <person name="Ming Y."/>
            <person name="Huang W."/>
            <person name="Zhang S."/>
            <person name="Huang B."/>
            <person name="Zhang Y."/>
            <person name="Qu T."/>
            <person name="Ni P."/>
            <person name="Miao G."/>
            <person name="Wang J."/>
            <person name="Wang Q."/>
            <person name="Steinberg C.E."/>
            <person name="Wang H."/>
            <person name="Li N."/>
            <person name="Qian L."/>
            <person name="Zhang G."/>
            <person name="Li Y."/>
            <person name="Yang H."/>
            <person name="Liu X."/>
            <person name="Wang J."/>
            <person name="Yin Y."/>
            <person name="Wang J."/>
        </authorList>
    </citation>
    <scope>NUCLEOTIDE SEQUENCE [LARGE SCALE GENOMIC DNA]</scope>
    <source>
        <strain evidence="2">05x7-T-G4-1.051#20</strain>
    </source>
</reference>
<organism evidence="2">
    <name type="scientific">Magallana gigas</name>
    <name type="common">Pacific oyster</name>
    <name type="synonym">Crassostrea gigas</name>
    <dbReference type="NCBI Taxonomy" id="29159"/>
    <lineage>
        <taxon>Eukaryota</taxon>
        <taxon>Metazoa</taxon>
        <taxon>Spiralia</taxon>
        <taxon>Lophotrochozoa</taxon>
        <taxon>Mollusca</taxon>
        <taxon>Bivalvia</taxon>
        <taxon>Autobranchia</taxon>
        <taxon>Pteriomorphia</taxon>
        <taxon>Ostreida</taxon>
        <taxon>Ostreoidea</taxon>
        <taxon>Ostreidae</taxon>
        <taxon>Magallana</taxon>
    </lineage>
</organism>
<protein>
    <submittedName>
        <fullName evidence="2">Uncharacterized protein</fullName>
    </submittedName>
</protein>
<proteinExistence type="predicted"/>
<evidence type="ECO:0000313" key="2">
    <source>
        <dbReference type="EMBL" id="EKC27250.1"/>
    </source>
</evidence>
<feature type="region of interest" description="Disordered" evidence="1">
    <location>
        <begin position="134"/>
        <end position="184"/>
    </location>
</feature>
<dbReference type="HOGENOM" id="CLU_1262622_0_0_1"/>
<dbReference type="EMBL" id="JH823237">
    <property type="protein sequence ID" value="EKC27250.1"/>
    <property type="molecule type" value="Genomic_DNA"/>
</dbReference>
<dbReference type="InParanoid" id="K1QEL2"/>
<evidence type="ECO:0000256" key="1">
    <source>
        <dbReference type="SAM" id="MobiDB-lite"/>
    </source>
</evidence>
<sequence length="219" mass="24456">MREKKAERKKLTGQRFLCGIAVYQADFSMAIASQILRQVLQEVETRNEGQCTVSANQEDCEVPPPVQEDPPPADEVTVAATSTQMAKKCQVYIRPPQRTRRIQVSMTDKKTVPTGVQCSSLSDGVPLRVAARLAPQPVPLQPEESDSDEDDSGDHDPDYDPLDQTEDVEDYHHGSYTLRSDAPPEEERQFLVSESCLASILGKCDLCRTHCFQKVYSEI</sequence>
<gene>
    <name evidence="2" type="ORF">CGI_10010100</name>
</gene>
<feature type="compositionally biased region" description="Acidic residues" evidence="1">
    <location>
        <begin position="143"/>
        <end position="169"/>
    </location>
</feature>
<name>K1QEL2_MAGGI</name>